<dbReference type="PRINTS" id="PR00039">
    <property type="entry name" value="HTHLYSR"/>
</dbReference>
<comment type="similarity">
    <text evidence="1">Belongs to the LysR transcriptional regulatory family.</text>
</comment>
<name>A0A1G8Z0Z4_9ACTN</name>
<evidence type="ECO:0000256" key="1">
    <source>
        <dbReference type="ARBA" id="ARBA00009437"/>
    </source>
</evidence>
<evidence type="ECO:0000259" key="5">
    <source>
        <dbReference type="PROSITE" id="PS50931"/>
    </source>
</evidence>
<protein>
    <submittedName>
        <fullName evidence="6">Regulatory helix-turn-helix protein, lysR family</fullName>
    </submittedName>
</protein>
<organism evidence="6 7">
    <name type="scientific">Nonomuraea maritima</name>
    <dbReference type="NCBI Taxonomy" id="683260"/>
    <lineage>
        <taxon>Bacteria</taxon>
        <taxon>Bacillati</taxon>
        <taxon>Actinomycetota</taxon>
        <taxon>Actinomycetes</taxon>
        <taxon>Streptosporangiales</taxon>
        <taxon>Streptosporangiaceae</taxon>
        <taxon>Nonomuraea</taxon>
    </lineage>
</organism>
<evidence type="ECO:0000256" key="2">
    <source>
        <dbReference type="ARBA" id="ARBA00023015"/>
    </source>
</evidence>
<dbReference type="RefSeq" id="WP_281191386.1">
    <property type="nucleotide sequence ID" value="NZ_FNFB01000005.1"/>
</dbReference>
<dbReference type="InterPro" id="IPR036390">
    <property type="entry name" value="WH_DNA-bd_sf"/>
</dbReference>
<dbReference type="PANTHER" id="PTHR30346">
    <property type="entry name" value="TRANSCRIPTIONAL DUAL REGULATOR HCAR-RELATED"/>
    <property type="match status" value="1"/>
</dbReference>
<accession>A0A1G8Z0Z4</accession>
<keyword evidence="2" id="KW-0805">Transcription regulation</keyword>
<dbReference type="STRING" id="683260.SAMN05421874_10577"/>
<dbReference type="InterPro" id="IPR036388">
    <property type="entry name" value="WH-like_DNA-bd_sf"/>
</dbReference>
<dbReference type="PROSITE" id="PS50931">
    <property type="entry name" value="HTH_LYSR"/>
    <property type="match status" value="1"/>
</dbReference>
<dbReference type="GO" id="GO:0003700">
    <property type="term" value="F:DNA-binding transcription factor activity"/>
    <property type="evidence" value="ECO:0007669"/>
    <property type="project" value="InterPro"/>
</dbReference>
<evidence type="ECO:0000256" key="3">
    <source>
        <dbReference type="ARBA" id="ARBA00023125"/>
    </source>
</evidence>
<evidence type="ECO:0000313" key="7">
    <source>
        <dbReference type="Proteomes" id="UP000198683"/>
    </source>
</evidence>
<keyword evidence="7" id="KW-1185">Reference proteome</keyword>
<dbReference type="AlphaFoldDB" id="A0A1G8Z0Z4"/>
<keyword evidence="3" id="KW-0238">DNA-binding</keyword>
<dbReference type="FunFam" id="1.10.10.10:FF:000001">
    <property type="entry name" value="LysR family transcriptional regulator"/>
    <property type="match status" value="1"/>
</dbReference>
<sequence length="150" mass="16246">MEATIEGMRAFVVTAEELHFGRAAERLFVSQQALSKRIRRLEQTLAAPLFERTTRTVELTDAGRRLLPHAVEAVSAFDRAVRSGRAVDEPLRVDVYDERRLAPAQPAPPAPHAVATAADAHAPFAVRPAGVDPGNRSAILAALNSGYADR</sequence>
<dbReference type="Pfam" id="PF00126">
    <property type="entry name" value="HTH_1"/>
    <property type="match status" value="1"/>
</dbReference>
<dbReference type="GO" id="GO:0003677">
    <property type="term" value="F:DNA binding"/>
    <property type="evidence" value="ECO:0007669"/>
    <property type="project" value="UniProtKB-KW"/>
</dbReference>
<gene>
    <name evidence="6" type="ORF">SAMN05421874_10577</name>
</gene>
<evidence type="ECO:0000256" key="4">
    <source>
        <dbReference type="ARBA" id="ARBA00023163"/>
    </source>
</evidence>
<dbReference type="InterPro" id="IPR000847">
    <property type="entry name" value="LysR_HTH_N"/>
</dbReference>
<dbReference type="Gene3D" id="1.10.10.10">
    <property type="entry name" value="Winged helix-like DNA-binding domain superfamily/Winged helix DNA-binding domain"/>
    <property type="match status" value="1"/>
</dbReference>
<dbReference type="PANTHER" id="PTHR30346:SF0">
    <property type="entry name" value="HCA OPERON TRANSCRIPTIONAL ACTIVATOR HCAR"/>
    <property type="match status" value="1"/>
</dbReference>
<dbReference type="SUPFAM" id="SSF46785">
    <property type="entry name" value="Winged helix' DNA-binding domain"/>
    <property type="match status" value="1"/>
</dbReference>
<proteinExistence type="inferred from homology"/>
<keyword evidence="4" id="KW-0804">Transcription</keyword>
<reference evidence="6 7" key="1">
    <citation type="submission" date="2016-10" db="EMBL/GenBank/DDBJ databases">
        <authorList>
            <person name="de Groot N.N."/>
        </authorList>
    </citation>
    <scope>NUCLEOTIDE SEQUENCE [LARGE SCALE GENOMIC DNA]</scope>
    <source>
        <strain evidence="6 7">CGMCC 4.5681</strain>
    </source>
</reference>
<dbReference type="Proteomes" id="UP000198683">
    <property type="component" value="Unassembled WGS sequence"/>
</dbReference>
<dbReference type="EMBL" id="FNFB01000005">
    <property type="protein sequence ID" value="SDK08726.1"/>
    <property type="molecule type" value="Genomic_DNA"/>
</dbReference>
<feature type="domain" description="HTH lysR-type" evidence="5">
    <location>
        <begin position="1"/>
        <end position="60"/>
    </location>
</feature>
<dbReference type="GO" id="GO:0032993">
    <property type="term" value="C:protein-DNA complex"/>
    <property type="evidence" value="ECO:0007669"/>
    <property type="project" value="TreeGrafter"/>
</dbReference>
<evidence type="ECO:0000313" key="6">
    <source>
        <dbReference type="EMBL" id="SDK08726.1"/>
    </source>
</evidence>